<accession>A0ABS2L2S9</accession>
<organism evidence="3 4">
    <name type="scientific">Subtercola frigoramans</name>
    <dbReference type="NCBI Taxonomy" id="120298"/>
    <lineage>
        <taxon>Bacteria</taxon>
        <taxon>Bacillati</taxon>
        <taxon>Actinomycetota</taxon>
        <taxon>Actinomycetes</taxon>
        <taxon>Micrococcales</taxon>
        <taxon>Microbacteriaceae</taxon>
        <taxon>Subtercola</taxon>
    </lineage>
</organism>
<dbReference type="InterPro" id="IPR043712">
    <property type="entry name" value="DUF5652"/>
</dbReference>
<protein>
    <recommendedName>
        <fullName evidence="2">DUF5652 domain-containing protein</fullName>
    </recommendedName>
</protein>
<evidence type="ECO:0000256" key="1">
    <source>
        <dbReference type="SAM" id="Phobius"/>
    </source>
</evidence>
<keyword evidence="1" id="KW-0472">Membrane</keyword>
<feature type="transmembrane region" description="Helical" evidence="1">
    <location>
        <begin position="45"/>
        <end position="66"/>
    </location>
</feature>
<feature type="domain" description="DUF5652" evidence="2">
    <location>
        <begin position="10"/>
        <end position="69"/>
    </location>
</feature>
<name>A0ABS2L2S9_9MICO</name>
<evidence type="ECO:0000313" key="3">
    <source>
        <dbReference type="EMBL" id="MBM7471319.1"/>
    </source>
</evidence>
<keyword evidence="4" id="KW-1185">Reference proteome</keyword>
<proteinExistence type="predicted"/>
<evidence type="ECO:0000313" key="4">
    <source>
        <dbReference type="Proteomes" id="UP000776164"/>
    </source>
</evidence>
<sequence>MNHSEISMHTKLSPLQQKILAVVMVWGLAWKAASLWRAARNDSRPWFAALFLVNSAGILDAIYLFVVSPIARRARDERVVEEVLELAAEVEQFAAAVEEAALAAEGEQEPLA</sequence>
<dbReference type="EMBL" id="JAFBBU010000001">
    <property type="protein sequence ID" value="MBM7471319.1"/>
    <property type="molecule type" value="Genomic_DNA"/>
</dbReference>
<dbReference type="RefSeq" id="WP_205107212.1">
    <property type="nucleotide sequence ID" value="NZ_BAAAHT010000013.1"/>
</dbReference>
<dbReference type="Proteomes" id="UP000776164">
    <property type="component" value="Unassembled WGS sequence"/>
</dbReference>
<keyword evidence="1" id="KW-1133">Transmembrane helix</keyword>
<dbReference type="Pfam" id="PF18893">
    <property type="entry name" value="DUF5652"/>
    <property type="match status" value="1"/>
</dbReference>
<gene>
    <name evidence="3" type="ORF">JOE66_000953</name>
</gene>
<evidence type="ECO:0000259" key="2">
    <source>
        <dbReference type="Pfam" id="PF18893"/>
    </source>
</evidence>
<comment type="caution">
    <text evidence="3">The sequence shown here is derived from an EMBL/GenBank/DDBJ whole genome shotgun (WGS) entry which is preliminary data.</text>
</comment>
<feature type="transmembrane region" description="Helical" evidence="1">
    <location>
        <begin position="20"/>
        <end position="39"/>
    </location>
</feature>
<keyword evidence="1" id="KW-0812">Transmembrane</keyword>
<reference evidence="3 4" key="1">
    <citation type="submission" date="2021-01" db="EMBL/GenBank/DDBJ databases">
        <title>Sequencing the genomes of 1000 actinobacteria strains.</title>
        <authorList>
            <person name="Klenk H.-P."/>
        </authorList>
    </citation>
    <scope>NUCLEOTIDE SEQUENCE [LARGE SCALE GENOMIC DNA]</scope>
    <source>
        <strain evidence="3 4">DSM 13057</strain>
    </source>
</reference>